<evidence type="ECO:0000256" key="6">
    <source>
        <dbReference type="ARBA" id="ARBA00022448"/>
    </source>
</evidence>
<keyword evidence="10" id="KW-0333">Golgi apparatus</keyword>
<evidence type="ECO:0000313" key="19">
    <source>
        <dbReference type="Ensembl" id="ENSGACP00000051360.1"/>
    </source>
</evidence>
<evidence type="ECO:0000256" key="12">
    <source>
        <dbReference type="ARBA" id="ARBA00023136"/>
    </source>
</evidence>
<protein>
    <recommendedName>
        <fullName evidence="16">Cell cycle control protein</fullName>
    </recommendedName>
</protein>
<feature type="region of interest" description="Disordered" evidence="17">
    <location>
        <begin position="1"/>
        <end position="24"/>
    </location>
</feature>
<dbReference type="GO" id="GO:0005794">
    <property type="term" value="C:Golgi apparatus"/>
    <property type="evidence" value="ECO:0007669"/>
    <property type="project" value="UniProtKB-SubCell"/>
</dbReference>
<comment type="similarity">
    <text evidence="5 16">Belongs to the CDC50/LEM3 family.</text>
</comment>
<keyword evidence="12 16" id="KW-0472">Membrane</keyword>
<dbReference type="GeneTree" id="ENSGT00390000004660"/>
<dbReference type="Pfam" id="PF03381">
    <property type="entry name" value="CDC50"/>
    <property type="match status" value="1"/>
</dbReference>
<evidence type="ECO:0000256" key="17">
    <source>
        <dbReference type="SAM" id="MobiDB-lite"/>
    </source>
</evidence>
<evidence type="ECO:0000256" key="8">
    <source>
        <dbReference type="ARBA" id="ARBA00022692"/>
    </source>
</evidence>
<keyword evidence="9 18" id="KW-1133">Transmembrane helix</keyword>
<dbReference type="PANTHER" id="PTHR10926">
    <property type="entry name" value="CELL CYCLE CONTROL PROTEIN 50"/>
    <property type="match status" value="1"/>
</dbReference>
<evidence type="ECO:0000256" key="18">
    <source>
        <dbReference type="SAM" id="Phobius"/>
    </source>
</evidence>
<name>A0AAQ4QK80_GASAC</name>
<feature type="transmembrane region" description="Helical" evidence="18">
    <location>
        <begin position="47"/>
        <end position="73"/>
    </location>
</feature>
<evidence type="ECO:0000256" key="15">
    <source>
        <dbReference type="ARBA" id="ARBA00023329"/>
    </source>
</evidence>
<dbReference type="GO" id="GO:0030658">
    <property type="term" value="C:transport vesicle membrane"/>
    <property type="evidence" value="ECO:0007669"/>
    <property type="project" value="UniProtKB-SubCell"/>
</dbReference>
<keyword evidence="13" id="KW-1015">Disulfide bond</keyword>
<dbReference type="GO" id="GO:0016324">
    <property type="term" value="C:apical plasma membrane"/>
    <property type="evidence" value="ECO:0007669"/>
    <property type="project" value="UniProtKB-SubCell"/>
</dbReference>
<dbReference type="AlphaFoldDB" id="A0AAQ4QK80"/>
<evidence type="ECO:0000313" key="20">
    <source>
        <dbReference type="Proteomes" id="UP000007635"/>
    </source>
</evidence>
<dbReference type="GO" id="GO:0045332">
    <property type="term" value="P:phospholipid translocation"/>
    <property type="evidence" value="ECO:0007669"/>
    <property type="project" value="TreeGrafter"/>
</dbReference>
<evidence type="ECO:0000256" key="14">
    <source>
        <dbReference type="ARBA" id="ARBA00023180"/>
    </source>
</evidence>
<keyword evidence="8 18" id="KW-0812">Transmembrane</keyword>
<reference evidence="19 20" key="1">
    <citation type="journal article" date="2021" name="G3 (Bethesda)">
        <title>Improved contiguity of the threespine stickleback genome using long-read sequencing.</title>
        <authorList>
            <person name="Nath S."/>
            <person name="Shaw D.E."/>
            <person name="White M.A."/>
        </authorList>
    </citation>
    <scope>NUCLEOTIDE SEQUENCE [LARGE SCALE GENOMIC DNA]</scope>
    <source>
        <strain evidence="19 20">Lake Benthic</strain>
    </source>
</reference>
<dbReference type="Proteomes" id="UP000007635">
    <property type="component" value="Chromosome XVIII"/>
</dbReference>
<evidence type="ECO:0000256" key="7">
    <source>
        <dbReference type="ARBA" id="ARBA00022475"/>
    </source>
</evidence>
<dbReference type="Ensembl" id="ENSGACT00000081821.1">
    <property type="protein sequence ID" value="ENSGACP00000051360.1"/>
    <property type="gene ID" value="ENSGACG00000011780.2"/>
</dbReference>
<proteinExistence type="inferred from homology"/>
<reference evidence="19" key="3">
    <citation type="submission" date="2025-09" db="UniProtKB">
        <authorList>
            <consortium name="Ensembl"/>
        </authorList>
    </citation>
    <scope>IDENTIFICATION</scope>
</reference>
<evidence type="ECO:0000256" key="13">
    <source>
        <dbReference type="ARBA" id="ARBA00023157"/>
    </source>
</evidence>
<reference evidence="19" key="2">
    <citation type="submission" date="2025-08" db="UniProtKB">
        <authorList>
            <consortium name="Ensembl"/>
        </authorList>
    </citation>
    <scope>IDENTIFICATION</scope>
</reference>
<evidence type="ECO:0000256" key="9">
    <source>
        <dbReference type="ARBA" id="ARBA00022989"/>
    </source>
</evidence>
<keyword evidence="20" id="KW-1185">Reference proteome</keyword>
<keyword evidence="11" id="KW-0445">Lipid transport</keyword>
<keyword evidence="14" id="KW-0325">Glycoprotein</keyword>
<dbReference type="GO" id="GO:0005783">
    <property type="term" value="C:endoplasmic reticulum"/>
    <property type="evidence" value="ECO:0007669"/>
    <property type="project" value="TreeGrafter"/>
</dbReference>
<evidence type="ECO:0000256" key="5">
    <source>
        <dbReference type="ARBA" id="ARBA00009457"/>
    </source>
</evidence>
<dbReference type="InterPro" id="IPR005045">
    <property type="entry name" value="CDC50/LEM3_fam"/>
</dbReference>
<dbReference type="PIRSF" id="PIRSF015840">
    <property type="entry name" value="DUF284_TM_euk"/>
    <property type="match status" value="1"/>
</dbReference>
<organism evidence="19 20">
    <name type="scientific">Gasterosteus aculeatus aculeatus</name>
    <name type="common">three-spined stickleback</name>
    <dbReference type="NCBI Taxonomy" id="481459"/>
    <lineage>
        <taxon>Eukaryota</taxon>
        <taxon>Metazoa</taxon>
        <taxon>Chordata</taxon>
        <taxon>Craniata</taxon>
        <taxon>Vertebrata</taxon>
        <taxon>Euteleostomi</taxon>
        <taxon>Actinopterygii</taxon>
        <taxon>Neopterygii</taxon>
        <taxon>Teleostei</taxon>
        <taxon>Neoteleostei</taxon>
        <taxon>Acanthomorphata</taxon>
        <taxon>Eupercaria</taxon>
        <taxon>Perciformes</taxon>
        <taxon>Cottioidei</taxon>
        <taxon>Gasterosteales</taxon>
        <taxon>Gasterosteidae</taxon>
        <taxon>Gasterosteus</taxon>
    </lineage>
</organism>
<evidence type="ECO:0000256" key="2">
    <source>
        <dbReference type="ARBA" id="ARBA00004221"/>
    </source>
</evidence>
<comment type="subcellular location">
    <subcellularLocation>
        <location evidence="2">Apical cell membrane</location>
    </subcellularLocation>
    <subcellularLocation>
        <location evidence="3">Cytoplasmic vesicle</location>
        <location evidence="3">Secretory vesicle membrane</location>
    </subcellularLocation>
    <subcellularLocation>
        <location evidence="4">Golgi apparatus</location>
    </subcellularLocation>
    <subcellularLocation>
        <location evidence="1">Membrane</location>
        <topology evidence="1">Multi-pass membrane protein</topology>
    </subcellularLocation>
</comment>
<evidence type="ECO:0000256" key="3">
    <source>
        <dbReference type="ARBA" id="ARBA00004250"/>
    </source>
</evidence>
<evidence type="ECO:0000256" key="1">
    <source>
        <dbReference type="ARBA" id="ARBA00004141"/>
    </source>
</evidence>
<evidence type="ECO:0000256" key="16">
    <source>
        <dbReference type="PIRNR" id="PIRNR015840"/>
    </source>
</evidence>
<evidence type="ECO:0000256" key="11">
    <source>
        <dbReference type="ARBA" id="ARBA00023055"/>
    </source>
</evidence>
<keyword evidence="6" id="KW-0813">Transport</keyword>
<keyword evidence="7" id="KW-1003">Cell membrane</keyword>
<evidence type="ECO:0000256" key="4">
    <source>
        <dbReference type="ARBA" id="ARBA00004555"/>
    </source>
</evidence>
<feature type="transmembrane region" description="Helical" evidence="18">
    <location>
        <begin position="362"/>
        <end position="384"/>
    </location>
</feature>
<sequence length="399" mass="44345">MMASSYNAKDEDGHITVTGPGGGAVLRSKKPENTAFKQQRLPAWQPILTAGTVLPAFFIIGLLFIPIGIGLFVTSNNIKEFEIDYTGADTSSPCFNCSQNFSWNSTSPCTCTVPFYLEQPYESNVYVYYGLSNFYQNHRRYVKSRDDSQLNGNLKSLREPSKECEPYAYHNNKPIAPCGAIANSMFNDTLELFYNDPNGTSVKILLGTTGIAWWTDKHVKFGNPGGVDSNLSAVFQGAGGCWSLALSNAYKRDSTRSSSSDRLSVSGTTKPLNWRRPVYELDSDQSNNGFVNEDFIVWMRTAALPTFRKLYRIIGKSSQMVPTLPRGNYTLEVVYNYPVRSFEGRKRMILSTISWMGGKNPFLGIAYITVGSVCFFLGVVLLVIHHKCGNRNNGAEISN</sequence>
<accession>A0AAQ4QK80</accession>
<dbReference type="PANTHER" id="PTHR10926:SF17">
    <property type="entry name" value="CELL CYCLE CONTROL PROTEIN 50A"/>
    <property type="match status" value="1"/>
</dbReference>
<evidence type="ECO:0000256" key="10">
    <source>
        <dbReference type="ARBA" id="ARBA00023034"/>
    </source>
</evidence>
<keyword evidence="15" id="KW-0968">Cytoplasmic vesicle</keyword>